<evidence type="ECO:0000313" key="4">
    <source>
        <dbReference type="EMBL" id="RSH95254.1"/>
    </source>
</evidence>
<dbReference type="Proteomes" id="UP000279259">
    <property type="component" value="Unassembled WGS sequence"/>
</dbReference>
<dbReference type="OrthoDB" id="5994at2759"/>
<evidence type="ECO:0000256" key="3">
    <source>
        <dbReference type="SAM" id="MobiDB-lite"/>
    </source>
</evidence>
<dbReference type="Pfam" id="PF00829">
    <property type="entry name" value="Ribosomal_L21p"/>
    <property type="match status" value="1"/>
</dbReference>
<dbReference type="GO" id="GO:0003735">
    <property type="term" value="F:structural constituent of ribosome"/>
    <property type="evidence" value="ECO:0007669"/>
    <property type="project" value="TreeGrafter"/>
</dbReference>
<accession>A0A427YVU2</accession>
<dbReference type="PANTHER" id="PTHR21349">
    <property type="entry name" value="50S RIBOSOMAL PROTEIN L21"/>
    <property type="match status" value="1"/>
</dbReference>
<evidence type="ECO:0000313" key="5">
    <source>
        <dbReference type="Proteomes" id="UP000279259"/>
    </source>
</evidence>
<evidence type="ECO:0000256" key="2">
    <source>
        <dbReference type="ARBA" id="ARBA00044129"/>
    </source>
</evidence>
<dbReference type="GO" id="GO:0005762">
    <property type="term" value="C:mitochondrial large ribosomal subunit"/>
    <property type="evidence" value="ECO:0007669"/>
    <property type="project" value="TreeGrafter"/>
</dbReference>
<name>A0A427YVU2_9TREE</name>
<sequence length="221" mass="23862">MPPRPPMRAIAPVLARALQTTAPLPPPTSTLPPSTPSAAGPSTLPPLLPSASAVLPSTTPEALRLLKSQSSSSSGLYLLARLHSRTYLLHPRDVLTVPTLKPLSPPGTTLSLTRILEVGSREYAIRSPAADGKTLRKTVGTGEEGGWETETIPPWVAQCELTVLEHTKSPMERLLKKKRRKGYEKTIEHKQGWTRLRVGDIVLGEGVRPETEVGTETEPLA</sequence>
<gene>
    <name evidence="4" type="ORF">EHS25_000340</name>
</gene>
<dbReference type="InterPro" id="IPR028909">
    <property type="entry name" value="bL21-like"/>
</dbReference>
<dbReference type="SUPFAM" id="SSF141091">
    <property type="entry name" value="L21p-like"/>
    <property type="match status" value="1"/>
</dbReference>
<proteinExistence type="inferred from homology"/>
<dbReference type="PANTHER" id="PTHR21349:SF0">
    <property type="entry name" value="LARGE RIBOSOMAL SUBUNIT PROTEIN BL21M"/>
    <property type="match status" value="1"/>
</dbReference>
<dbReference type="InterPro" id="IPR036164">
    <property type="entry name" value="bL21-like_sf"/>
</dbReference>
<organism evidence="4 5">
    <name type="scientific">Saitozyma podzolica</name>
    <dbReference type="NCBI Taxonomy" id="1890683"/>
    <lineage>
        <taxon>Eukaryota</taxon>
        <taxon>Fungi</taxon>
        <taxon>Dikarya</taxon>
        <taxon>Basidiomycota</taxon>
        <taxon>Agaricomycotina</taxon>
        <taxon>Tremellomycetes</taxon>
        <taxon>Tremellales</taxon>
        <taxon>Trimorphomycetaceae</taxon>
        <taxon>Saitozyma</taxon>
    </lineage>
</organism>
<keyword evidence="5" id="KW-1185">Reference proteome</keyword>
<evidence type="ECO:0000256" key="1">
    <source>
        <dbReference type="ARBA" id="ARBA00008563"/>
    </source>
</evidence>
<feature type="region of interest" description="Disordered" evidence="3">
    <location>
        <begin position="18"/>
        <end position="45"/>
    </location>
</feature>
<reference evidence="4 5" key="1">
    <citation type="submission" date="2018-11" db="EMBL/GenBank/DDBJ databases">
        <title>Genome sequence of Saitozyma podzolica DSM 27192.</title>
        <authorList>
            <person name="Aliyu H."/>
            <person name="Gorte O."/>
            <person name="Ochsenreither K."/>
        </authorList>
    </citation>
    <scope>NUCLEOTIDE SEQUENCE [LARGE SCALE GENOMIC DNA]</scope>
    <source>
        <strain evidence="4 5">DSM 27192</strain>
    </source>
</reference>
<dbReference type="AlphaFoldDB" id="A0A427YVU2"/>
<dbReference type="STRING" id="1890683.A0A427YVU2"/>
<comment type="similarity">
    <text evidence="1">Belongs to the bacterial ribosomal protein bL21 family.</text>
</comment>
<feature type="compositionally biased region" description="Pro residues" evidence="3">
    <location>
        <begin position="23"/>
        <end position="35"/>
    </location>
</feature>
<comment type="caution">
    <text evidence="4">The sequence shown here is derived from an EMBL/GenBank/DDBJ whole genome shotgun (WGS) entry which is preliminary data.</text>
</comment>
<dbReference type="EMBL" id="RSCD01000001">
    <property type="protein sequence ID" value="RSH95254.1"/>
    <property type="molecule type" value="Genomic_DNA"/>
</dbReference>
<protein>
    <recommendedName>
        <fullName evidence="2">Large ribosomal subunit protein bL21m</fullName>
    </recommendedName>
</protein>